<dbReference type="Proteomes" id="UP000642673">
    <property type="component" value="Unassembled WGS sequence"/>
</dbReference>
<reference evidence="2" key="1">
    <citation type="journal article" date="2019" name="Int. J. Syst. Evol. Microbiol.">
        <title>The Global Catalogue of Microorganisms (GCM) 10K type strain sequencing project: providing services to taxonomists for standard genome sequencing and annotation.</title>
        <authorList>
            <consortium name="The Broad Institute Genomics Platform"/>
            <consortium name="The Broad Institute Genome Sequencing Center for Infectious Disease"/>
            <person name="Wu L."/>
            <person name="Ma J."/>
        </authorList>
    </citation>
    <scope>NUCLEOTIDE SEQUENCE [LARGE SCALE GENOMIC DNA]</scope>
    <source>
        <strain evidence="2">JCM 4738</strain>
    </source>
</reference>
<evidence type="ECO:0000313" key="1">
    <source>
        <dbReference type="EMBL" id="GHB81594.1"/>
    </source>
</evidence>
<dbReference type="EMBL" id="BMVP01000020">
    <property type="protein sequence ID" value="GHB81594.1"/>
    <property type="molecule type" value="Genomic_DNA"/>
</dbReference>
<accession>A0ABQ3F1R6</accession>
<organism evidence="1 2">
    <name type="scientific">Streptomyces cirratus</name>
    <dbReference type="NCBI Taxonomy" id="68187"/>
    <lineage>
        <taxon>Bacteria</taxon>
        <taxon>Bacillati</taxon>
        <taxon>Actinomycetota</taxon>
        <taxon>Actinomycetes</taxon>
        <taxon>Kitasatosporales</taxon>
        <taxon>Streptomycetaceae</taxon>
        <taxon>Streptomyces</taxon>
    </lineage>
</organism>
<comment type="caution">
    <text evidence="1">The sequence shown here is derived from an EMBL/GenBank/DDBJ whole genome shotgun (WGS) entry which is preliminary data.</text>
</comment>
<proteinExistence type="predicted"/>
<sequence length="259" mass="28167">MTADPPPKSGSQPASEPRVPWWRRHWKALVAAFSAAVLAAVASLVVDAVKSGLERAIKGKELPFTLDVQRESAGDCPLFLVQGDRARVQPPRAGENLQAWARTYDATPMDQEAVTLTVQGRSPASVVLKDARLRITERSSPVKGTVFAPGAFGCGGTLEVRTFRADLDTSRITPVENTPNFPYKTSENDPEVFAFVSSTNHCVCSWYLDIDWESGTNAGTVTVDDHGRPFRLVPAAPSATIYRLGQNRRWTTGSDVPSN</sequence>
<evidence type="ECO:0000313" key="2">
    <source>
        <dbReference type="Proteomes" id="UP000642673"/>
    </source>
</evidence>
<gene>
    <name evidence="1" type="ORF">GCM10010347_60500</name>
</gene>
<name>A0ABQ3F1R6_9ACTN</name>
<protein>
    <submittedName>
        <fullName evidence="1">Uncharacterized protein</fullName>
    </submittedName>
</protein>
<keyword evidence="2" id="KW-1185">Reference proteome</keyword>